<dbReference type="InterPro" id="IPR012902">
    <property type="entry name" value="N_methyl_site"/>
</dbReference>
<comment type="subcellular location">
    <subcellularLocation>
        <location evidence="1">Cell inner membrane</location>
        <topology evidence="1">Single-pass membrane protein</topology>
    </subcellularLocation>
</comment>
<keyword evidence="14" id="KW-1185">Reference proteome</keyword>
<keyword evidence="4" id="KW-0488">Methylation</keyword>
<evidence type="ECO:0000256" key="10">
    <source>
        <dbReference type="ARBA" id="ARBA00030775"/>
    </source>
</evidence>
<evidence type="ECO:0000256" key="3">
    <source>
        <dbReference type="ARBA" id="ARBA00022475"/>
    </source>
</evidence>
<dbReference type="RefSeq" id="WP_299218136.1">
    <property type="nucleotide sequence ID" value="NZ_JBDGHN010000005.1"/>
</dbReference>
<accession>A0ABU9X9Q4</accession>
<keyword evidence="7 11" id="KW-1133">Transmembrane helix</keyword>
<feature type="domain" description="General secretion pathway GspH" evidence="12">
    <location>
        <begin position="47"/>
        <end position="165"/>
    </location>
</feature>
<sequence>MSKSYQQKGFTLVELMVTVAILAIIATIAAPAIVDQLASMEAKRIKNQLESTLKIAKAESFIRRQNLLVCLSDAGGRCNKNSDKNLLLFVDKNNNKVFDISTDYLLSKQGLNPKYGTLHLRAGKRHYIKFYGDTGKPRGHFGHIKYCPSPTYSQAMYQISFNQNGNIKYKPNDRHPTGCT</sequence>
<comment type="caution">
    <text evidence="13">The sequence shown here is derived from an EMBL/GenBank/DDBJ whole genome shotgun (WGS) entry which is preliminary data.</text>
</comment>
<evidence type="ECO:0000256" key="2">
    <source>
        <dbReference type="ARBA" id="ARBA00021549"/>
    </source>
</evidence>
<keyword evidence="3" id="KW-1003">Cell membrane</keyword>
<proteinExistence type="inferred from homology"/>
<dbReference type="InterPro" id="IPR022346">
    <property type="entry name" value="T2SS_GspH"/>
</dbReference>
<keyword evidence="6 11" id="KW-0812">Transmembrane</keyword>
<dbReference type="PROSITE" id="PS00409">
    <property type="entry name" value="PROKAR_NTER_METHYL"/>
    <property type="match status" value="1"/>
</dbReference>
<evidence type="ECO:0000256" key="9">
    <source>
        <dbReference type="ARBA" id="ARBA00025772"/>
    </source>
</evidence>
<dbReference type="Pfam" id="PF07963">
    <property type="entry name" value="N_methyl"/>
    <property type="match status" value="1"/>
</dbReference>
<evidence type="ECO:0000313" key="14">
    <source>
        <dbReference type="Proteomes" id="UP001461960"/>
    </source>
</evidence>
<evidence type="ECO:0000313" key="13">
    <source>
        <dbReference type="EMBL" id="MEN2752145.1"/>
    </source>
</evidence>
<dbReference type="EMBL" id="JBDGHN010000005">
    <property type="protein sequence ID" value="MEN2752145.1"/>
    <property type="molecule type" value="Genomic_DNA"/>
</dbReference>
<evidence type="ECO:0000256" key="11">
    <source>
        <dbReference type="SAM" id="Phobius"/>
    </source>
</evidence>
<evidence type="ECO:0000259" key="12">
    <source>
        <dbReference type="Pfam" id="PF12019"/>
    </source>
</evidence>
<feature type="transmembrane region" description="Helical" evidence="11">
    <location>
        <begin position="12"/>
        <end position="34"/>
    </location>
</feature>
<dbReference type="Pfam" id="PF12019">
    <property type="entry name" value="GspH"/>
    <property type="match status" value="1"/>
</dbReference>
<comment type="similarity">
    <text evidence="9">Belongs to the GSP H family.</text>
</comment>
<name>A0ABU9X9Q4_9GAMM</name>
<dbReference type="NCBIfam" id="TIGR02532">
    <property type="entry name" value="IV_pilin_GFxxxE"/>
    <property type="match status" value="1"/>
</dbReference>
<gene>
    <name evidence="13" type="ORF">AAIR29_10935</name>
</gene>
<protein>
    <recommendedName>
        <fullName evidence="2">Type II secretion system protein H</fullName>
    </recommendedName>
    <alternativeName>
        <fullName evidence="10">General secretion pathway protein H</fullName>
    </alternativeName>
</protein>
<dbReference type="InterPro" id="IPR045584">
    <property type="entry name" value="Pilin-like"/>
</dbReference>
<keyword evidence="5" id="KW-0997">Cell inner membrane</keyword>
<evidence type="ECO:0000256" key="1">
    <source>
        <dbReference type="ARBA" id="ARBA00004377"/>
    </source>
</evidence>
<evidence type="ECO:0000256" key="8">
    <source>
        <dbReference type="ARBA" id="ARBA00023136"/>
    </source>
</evidence>
<dbReference type="Proteomes" id="UP001461960">
    <property type="component" value="Unassembled WGS sequence"/>
</dbReference>
<keyword evidence="8 11" id="KW-0472">Membrane</keyword>
<reference evidence="13 14" key="1">
    <citation type="submission" date="2024-05" db="EMBL/GenBank/DDBJ databases">
        <authorList>
            <person name="Kim H.-Y."/>
            <person name="Kim E."/>
            <person name="Cai Y."/>
            <person name="Yang S.-M."/>
            <person name="Lee W."/>
        </authorList>
    </citation>
    <scope>NUCLEOTIDE SEQUENCE [LARGE SCALE GENOMIC DNA]</scope>
    <source>
        <strain evidence="13 14">FBL11</strain>
    </source>
</reference>
<evidence type="ECO:0000256" key="6">
    <source>
        <dbReference type="ARBA" id="ARBA00022692"/>
    </source>
</evidence>
<evidence type="ECO:0000256" key="7">
    <source>
        <dbReference type="ARBA" id="ARBA00022989"/>
    </source>
</evidence>
<dbReference type="SUPFAM" id="SSF54523">
    <property type="entry name" value="Pili subunits"/>
    <property type="match status" value="1"/>
</dbReference>
<evidence type="ECO:0000256" key="4">
    <source>
        <dbReference type="ARBA" id="ARBA00022481"/>
    </source>
</evidence>
<dbReference type="Gene3D" id="3.30.700.10">
    <property type="entry name" value="Glycoprotein, Type 4 Pilin"/>
    <property type="match status" value="1"/>
</dbReference>
<organism evidence="13 14">
    <name type="scientific">Psychrobacter saeujeotis</name>
    <dbReference type="NCBI Taxonomy" id="3143436"/>
    <lineage>
        <taxon>Bacteria</taxon>
        <taxon>Pseudomonadati</taxon>
        <taxon>Pseudomonadota</taxon>
        <taxon>Gammaproteobacteria</taxon>
        <taxon>Moraxellales</taxon>
        <taxon>Moraxellaceae</taxon>
        <taxon>Psychrobacter</taxon>
    </lineage>
</organism>
<evidence type="ECO:0000256" key="5">
    <source>
        <dbReference type="ARBA" id="ARBA00022519"/>
    </source>
</evidence>